<reference evidence="6" key="1">
    <citation type="submission" date="2024-05" db="EMBL/GenBank/DDBJ databases">
        <title>Isolation and characterization of Sporomusa carbonis sp. nov., a carboxydotrophic hydrogenogen in the genus of Sporomusa isolated from a charcoal burning pile.</title>
        <authorList>
            <person name="Boeer T."/>
            <person name="Rosenbaum F."/>
            <person name="Eysell L."/>
            <person name="Mueller V."/>
            <person name="Daniel R."/>
            <person name="Poehlein A."/>
        </authorList>
    </citation>
    <scope>NUCLEOTIDE SEQUENCE [LARGE SCALE GENOMIC DNA]</scope>
    <source>
        <strain evidence="6">DSM 3132</strain>
    </source>
</reference>
<feature type="coiled-coil region" evidence="4">
    <location>
        <begin position="158"/>
        <end position="188"/>
    </location>
</feature>
<dbReference type="RefSeq" id="WP_373657497.1">
    <property type="nucleotide sequence ID" value="NZ_CP155571.1"/>
</dbReference>
<dbReference type="InterPro" id="IPR008599">
    <property type="entry name" value="Diacid_rec"/>
</dbReference>
<sequence>MNLNWPHQVPKELAERVVQLIFDVTGNNVNFMGENGEIIATKQPERLGTIHAGAQKIMAGEVDEIAITVDEAKNMQGVKAGYNGVIQYHKKRIGCIGISGDPEQVRPLQKMAAIIVTEEIKKIQAYREREALIKSAALDIEGILVAIQDMATASGSIAVRYQQMEEQLSKTKEKLKELNNILDFIQTISGETNLLGLNAAIEAARVGDNGRGFAVVANEIRKLATYSADSVNKITRTLQLAQTAMNDIGQAVRETISISQQESSALQNVSNNTYTIQEKMRKIT</sequence>
<dbReference type="PROSITE" id="PS50111">
    <property type="entry name" value="CHEMOTAXIS_TRANSDUC_2"/>
    <property type="match status" value="1"/>
</dbReference>
<keyword evidence="1 3" id="KW-0807">Transducer</keyword>
<evidence type="ECO:0000256" key="4">
    <source>
        <dbReference type="SAM" id="Coils"/>
    </source>
</evidence>
<dbReference type="SMART" id="SM00283">
    <property type="entry name" value="MA"/>
    <property type="match status" value="1"/>
</dbReference>
<evidence type="ECO:0000259" key="5">
    <source>
        <dbReference type="PROSITE" id="PS50111"/>
    </source>
</evidence>
<dbReference type="Pfam" id="PF00015">
    <property type="entry name" value="MCPsignal"/>
    <property type="match status" value="1"/>
</dbReference>
<organism evidence="6 7">
    <name type="scientific">Sporomusa acidovorans (strain ATCC 49682 / DSM 3132 / Mol)</name>
    <dbReference type="NCBI Taxonomy" id="1123286"/>
    <lineage>
        <taxon>Bacteria</taxon>
        <taxon>Bacillati</taxon>
        <taxon>Bacillota</taxon>
        <taxon>Negativicutes</taxon>
        <taxon>Selenomonadales</taxon>
        <taxon>Sporomusaceae</taxon>
        <taxon>Sporomusa</taxon>
    </lineage>
</organism>
<dbReference type="PANTHER" id="PTHR32089:SF112">
    <property type="entry name" value="LYSOZYME-LIKE PROTEIN-RELATED"/>
    <property type="match status" value="1"/>
</dbReference>
<dbReference type="Proteomes" id="UP000216052">
    <property type="component" value="Chromosome"/>
</dbReference>
<gene>
    <name evidence="6" type="ORF">SPACI_038190</name>
</gene>
<proteinExistence type="inferred from homology"/>
<dbReference type="EMBL" id="CP155571">
    <property type="protein sequence ID" value="XFO73712.1"/>
    <property type="molecule type" value="Genomic_DNA"/>
</dbReference>
<name>A0ABZ3J5Q8_SPOA4</name>
<keyword evidence="4" id="KW-0175">Coiled coil</keyword>
<dbReference type="PRINTS" id="PR00260">
    <property type="entry name" value="CHEMTRNSDUCR"/>
</dbReference>
<evidence type="ECO:0000313" key="7">
    <source>
        <dbReference type="Proteomes" id="UP000216052"/>
    </source>
</evidence>
<dbReference type="Gene3D" id="1.10.287.950">
    <property type="entry name" value="Methyl-accepting chemotaxis protein"/>
    <property type="match status" value="1"/>
</dbReference>
<protein>
    <recommendedName>
        <fullName evidence="5">Methyl-accepting transducer domain-containing protein</fullName>
    </recommendedName>
</protein>
<keyword evidence="7" id="KW-1185">Reference proteome</keyword>
<dbReference type="SUPFAM" id="SSF58104">
    <property type="entry name" value="Methyl-accepting chemotaxis protein (MCP) signaling domain"/>
    <property type="match status" value="1"/>
</dbReference>
<feature type="domain" description="Methyl-accepting transducer" evidence="5">
    <location>
        <begin position="146"/>
        <end position="284"/>
    </location>
</feature>
<dbReference type="Pfam" id="PF05651">
    <property type="entry name" value="Diacid_rec"/>
    <property type="match status" value="1"/>
</dbReference>
<evidence type="ECO:0000313" key="6">
    <source>
        <dbReference type="EMBL" id="XFO73712.1"/>
    </source>
</evidence>
<dbReference type="PANTHER" id="PTHR32089">
    <property type="entry name" value="METHYL-ACCEPTING CHEMOTAXIS PROTEIN MCPB"/>
    <property type="match status" value="1"/>
</dbReference>
<evidence type="ECO:0000256" key="1">
    <source>
        <dbReference type="ARBA" id="ARBA00023224"/>
    </source>
</evidence>
<dbReference type="InterPro" id="IPR004090">
    <property type="entry name" value="Chemotax_Me-accpt_rcpt"/>
</dbReference>
<evidence type="ECO:0000256" key="3">
    <source>
        <dbReference type="PROSITE-ProRule" id="PRU00284"/>
    </source>
</evidence>
<dbReference type="InterPro" id="IPR004089">
    <property type="entry name" value="MCPsignal_dom"/>
</dbReference>
<accession>A0ABZ3J5Q8</accession>
<evidence type="ECO:0000256" key="2">
    <source>
        <dbReference type="ARBA" id="ARBA00029447"/>
    </source>
</evidence>
<comment type="similarity">
    <text evidence="2">Belongs to the methyl-accepting chemotaxis (MCP) protein family.</text>
</comment>